<dbReference type="AlphaFoldDB" id="A0AAJ6BGV7"/>
<reference evidence="1" key="1">
    <citation type="submission" date="2023-03" db="EMBL/GenBank/DDBJ databases">
        <title>Andean soil-derived lignocellulolytic bacterial consortium as a source of novel taxa and putative plastic-active enzymes.</title>
        <authorList>
            <person name="Diaz-Garcia L."/>
            <person name="Chuvochina M."/>
            <person name="Feuerriegel G."/>
            <person name="Bunk B."/>
            <person name="Sproer C."/>
            <person name="Streit W.R."/>
            <person name="Rodriguez L.M."/>
            <person name="Overmann J."/>
            <person name="Jimenez D.J."/>
        </authorList>
    </citation>
    <scope>NUCLEOTIDE SEQUENCE</scope>
    <source>
        <strain evidence="1">MAG 7</strain>
    </source>
</reference>
<dbReference type="EMBL" id="CP119311">
    <property type="protein sequence ID" value="WEK36558.1"/>
    <property type="molecule type" value="Genomic_DNA"/>
</dbReference>
<dbReference type="Proteomes" id="UP001220610">
    <property type="component" value="Chromosome"/>
</dbReference>
<dbReference type="Gene3D" id="3.90.1140.10">
    <property type="entry name" value="Cyclic phosphodiesterase"/>
    <property type="match status" value="1"/>
</dbReference>
<evidence type="ECO:0000313" key="1">
    <source>
        <dbReference type="EMBL" id="WEK36558.1"/>
    </source>
</evidence>
<organism evidence="1 2">
    <name type="scientific">Candidatus Pseudobacter hemicellulosilyticus</name>
    <dbReference type="NCBI Taxonomy" id="3121375"/>
    <lineage>
        <taxon>Bacteria</taxon>
        <taxon>Pseudomonadati</taxon>
        <taxon>Bacteroidota</taxon>
        <taxon>Chitinophagia</taxon>
        <taxon>Chitinophagales</taxon>
        <taxon>Chitinophagaceae</taxon>
        <taxon>Pseudobacter</taxon>
    </lineage>
</organism>
<evidence type="ECO:0008006" key="3">
    <source>
        <dbReference type="Google" id="ProtNLM"/>
    </source>
</evidence>
<evidence type="ECO:0000313" key="2">
    <source>
        <dbReference type="Proteomes" id="UP001220610"/>
    </source>
</evidence>
<proteinExistence type="predicted"/>
<protein>
    <recommendedName>
        <fullName evidence="3">2'-5' RNA ligase superfamily protein</fullName>
    </recommendedName>
</protein>
<accession>A0AAJ6BGV7</accession>
<sequence>MHSGSVTHPIRFDWAAHGCQDYSLVIQPDSTIRDRIVEERQQLLDNYGLKVLPAGAFITVAQFAAREGMEETLVRWIQRICSQQESFVVTFNNYGGQPPHTIYLRIMDHGPFRQLAWQLRAIDEFIRSSSCPPATLVSRPCLSLSGPLPEAIYEKALPDFSRRFFHESFTAAELLLQKRDPFTGHTRTIHIFRMLPAALHPPKN</sequence>
<name>A0AAJ6BGV7_9BACT</name>
<gene>
    <name evidence="1" type="ORF">P0Y53_03515</name>
</gene>
<dbReference type="SUPFAM" id="SSF55144">
    <property type="entry name" value="LigT-like"/>
    <property type="match status" value="1"/>
</dbReference>
<dbReference type="InterPro" id="IPR009097">
    <property type="entry name" value="Cyclic_Pdiesterase"/>
</dbReference>